<dbReference type="InterPro" id="IPR002110">
    <property type="entry name" value="Ankyrin_rpt"/>
</dbReference>
<dbReference type="PANTHER" id="PTHR24133:SF40">
    <property type="entry name" value="ANKYRIN REPEAT DOMAIN 44"/>
    <property type="match status" value="1"/>
</dbReference>
<dbReference type="InterPro" id="IPR052391">
    <property type="entry name" value="E3_Ligase-Neurotoxin"/>
</dbReference>
<feature type="repeat" description="ANK" evidence="1">
    <location>
        <begin position="682"/>
        <end position="714"/>
    </location>
</feature>
<evidence type="ECO:0000259" key="3">
    <source>
        <dbReference type="Pfam" id="PF00307"/>
    </source>
</evidence>
<dbReference type="SUPFAM" id="SSF48403">
    <property type="entry name" value="Ankyrin repeat"/>
    <property type="match status" value="2"/>
</dbReference>
<gene>
    <name evidence="4" type="ORF">RRG08_030767</name>
</gene>
<evidence type="ECO:0000256" key="2">
    <source>
        <dbReference type="SAM" id="Coils"/>
    </source>
</evidence>
<dbReference type="Pfam" id="PF12796">
    <property type="entry name" value="Ank_2"/>
    <property type="match status" value="4"/>
</dbReference>
<dbReference type="Pfam" id="PF00307">
    <property type="entry name" value="CH"/>
    <property type="match status" value="1"/>
</dbReference>
<evidence type="ECO:0000256" key="1">
    <source>
        <dbReference type="PROSITE-ProRule" id="PRU00023"/>
    </source>
</evidence>
<keyword evidence="1" id="KW-0040">ANK repeat</keyword>
<feature type="repeat" description="ANK" evidence="1">
    <location>
        <begin position="554"/>
        <end position="586"/>
    </location>
</feature>
<evidence type="ECO:0000313" key="5">
    <source>
        <dbReference type="Proteomes" id="UP001283361"/>
    </source>
</evidence>
<dbReference type="InterPro" id="IPR036770">
    <property type="entry name" value="Ankyrin_rpt-contain_sf"/>
</dbReference>
<feature type="domain" description="Calponin-homology (CH)" evidence="3">
    <location>
        <begin position="206"/>
        <end position="302"/>
    </location>
</feature>
<dbReference type="InterPro" id="IPR001715">
    <property type="entry name" value="CH_dom"/>
</dbReference>
<sequence length="1059" mass="121357">MSMRTRIRGMTAWVNLRLMPYNQLMSNVLMDLLSGTGMKYLVESITGRDIRRLDSMDGLSQQQLQTRVEWVVEELKSCEVLPKDVYVDPRMFAMRSADHVFDLMWRLISHDAWFLWERVEYLQHEDQDVITQVPFKWTPDPPPSRKKKNKAKKSLLSGFGASATMDDYDDELIDANWVKFPKSDFMKNFKKKKIEPGSYPPPDACILEMVNAQLKKTNEGRNLFCYSLDDLVDSRVLCALVNSFVPNMFTTDLLLNDRWTINLALRSAEKMFYAETPFDSEDLVEADGMAVASYFTFFFMVAYKYRQCKIVVERIDWIGRLIRECNHELEKFPPIVSNMQELSRRKELKSEIEKHKEEIEKMVRRFDVEYCRRWVEHVQETQLEVRRHIQESIRNRFDSVTIPRNITINDLCLSYVINLSLTNGSGFYLSDAREMLTEGRRLVLKHKETGEFLDDFSCKNKVSIKTILGLPKTDAVEINPVHYPQYEFYYEAPSRNKHLKAGTVFLYQVFPGNYTNWQRTFIRAARENQMETVEKMITFFRSSSDFINAKEPKTGHTALHHAARHGHFDVVRVLLENGASTDSKNNFQCTPIYAAIDGLQRQVAHLLIEWGCDMHCKNAKKLTPLEAVKNDEFRQFLADLYEHYSNIVPQIMKGDRSVMEKVLADHSTGKREFCCLRSRCINGSTLLHTACYYGYQEIVKDLLQMRVDVNLQDYKGASPLHRAKDHQTMLILLENGANIGAEDAEGNTCLHVKCYGEIDKPSELDCIELLLAREANPVKRNNRALLPIHCCAMQGRVDAMRLLLDYDKNDAILKALNNESDRNPPSLLHLAIANDFLNCAEWMMNKGFHFKDKEQDILMRRILTEQIKVTDRAECVRFLLNQGADPNPLYPGGNSSLHYAASLSGPTDILELLLIHGADVDILNSEGSSPLMFACQANNQFAASVLIGEGANVRQKNVHGLTAFDHIVDFEEWIGSGYFSEDITARLKAYSLKHSRDLIRAISKRVKPMTLPRADPALTLESRSRSSSAANWSKSPMSAISQNSLNSNVILPAIGGSVH</sequence>
<feature type="repeat" description="ANK" evidence="1">
    <location>
        <begin position="926"/>
        <end position="958"/>
    </location>
</feature>
<organism evidence="4 5">
    <name type="scientific">Elysia crispata</name>
    <name type="common">lettuce slug</name>
    <dbReference type="NCBI Taxonomy" id="231223"/>
    <lineage>
        <taxon>Eukaryota</taxon>
        <taxon>Metazoa</taxon>
        <taxon>Spiralia</taxon>
        <taxon>Lophotrochozoa</taxon>
        <taxon>Mollusca</taxon>
        <taxon>Gastropoda</taxon>
        <taxon>Heterobranchia</taxon>
        <taxon>Euthyneura</taxon>
        <taxon>Panpulmonata</taxon>
        <taxon>Sacoglossa</taxon>
        <taxon>Placobranchoidea</taxon>
        <taxon>Plakobranchidae</taxon>
        <taxon>Elysia</taxon>
    </lineage>
</organism>
<dbReference type="PANTHER" id="PTHR24133">
    <property type="entry name" value="ANKYRIN DOMAIN-CONTAINING"/>
    <property type="match status" value="1"/>
</dbReference>
<feature type="coiled-coil region" evidence="2">
    <location>
        <begin position="338"/>
        <end position="365"/>
    </location>
</feature>
<dbReference type="PROSITE" id="PS50088">
    <property type="entry name" value="ANK_REPEAT"/>
    <property type="match status" value="4"/>
</dbReference>
<reference evidence="4" key="1">
    <citation type="journal article" date="2023" name="G3 (Bethesda)">
        <title>A reference genome for the long-term kleptoplast-retaining sea slug Elysia crispata morphotype clarki.</title>
        <authorList>
            <person name="Eastman K.E."/>
            <person name="Pendleton A.L."/>
            <person name="Shaikh M.A."/>
            <person name="Suttiyut T."/>
            <person name="Ogas R."/>
            <person name="Tomko P."/>
            <person name="Gavelis G."/>
            <person name="Widhalm J.R."/>
            <person name="Wisecaver J.H."/>
        </authorList>
    </citation>
    <scope>NUCLEOTIDE SEQUENCE</scope>
    <source>
        <strain evidence="4">ECLA1</strain>
    </source>
</reference>
<comment type="caution">
    <text evidence="4">The sequence shown here is derived from an EMBL/GenBank/DDBJ whole genome shotgun (WGS) entry which is preliminary data.</text>
</comment>
<evidence type="ECO:0000313" key="4">
    <source>
        <dbReference type="EMBL" id="KAK3743645.1"/>
    </source>
</evidence>
<dbReference type="EMBL" id="JAWDGP010006299">
    <property type="protein sequence ID" value="KAK3743645.1"/>
    <property type="molecule type" value="Genomic_DNA"/>
</dbReference>
<dbReference type="Gene3D" id="1.10.418.10">
    <property type="entry name" value="Calponin-like domain"/>
    <property type="match status" value="1"/>
</dbReference>
<dbReference type="Proteomes" id="UP001283361">
    <property type="component" value="Unassembled WGS sequence"/>
</dbReference>
<name>A0AAE1CYE9_9GAST</name>
<dbReference type="SMART" id="SM00248">
    <property type="entry name" value="ANK"/>
    <property type="match status" value="10"/>
</dbReference>
<proteinExistence type="predicted"/>
<keyword evidence="2" id="KW-0175">Coiled coil</keyword>
<dbReference type="SUPFAM" id="SSF47576">
    <property type="entry name" value="Calponin-homology domain, CH-domain"/>
    <property type="match status" value="1"/>
</dbReference>
<accession>A0AAE1CYE9</accession>
<dbReference type="AlphaFoldDB" id="A0AAE1CYE9"/>
<feature type="repeat" description="ANK" evidence="1">
    <location>
        <begin position="892"/>
        <end position="925"/>
    </location>
</feature>
<dbReference type="Gene3D" id="1.25.40.20">
    <property type="entry name" value="Ankyrin repeat-containing domain"/>
    <property type="match status" value="3"/>
</dbReference>
<protein>
    <recommendedName>
        <fullName evidence="3">Calponin-homology (CH) domain-containing protein</fullName>
    </recommendedName>
</protein>
<dbReference type="InterPro" id="IPR036872">
    <property type="entry name" value="CH_dom_sf"/>
</dbReference>
<dbReference type="PROSITE" id="PS50297">
    <property type="entry name" value="ANK_REP_REGION"/>
    <property type="match status" value="4"/>
</dbReference>
<keyword evidence="5" id="KW-1185">Reference proteome</keyword>
<dbReference type="PRINTS" id="PR01415">
    <property type="entry name" value="ANKYRIN"/>
</dbReference>